<dbReference type="Gene3D" id="6.20.330.10">
    <property type="match status" value="2"/>
</dbReference>
<keyword evidence="4 8" id="KW-0378">Hydrolase</keyword>
<evidence type="ECO:0000256" key="3">
    <source>
        <dbReference type="ARBA" id="ARBA00022670"/>
    </source>
</evidence>
<dbReference type="EC" id="3.4.21.-" evidence="8"/>
<dbReference type="EMBL" id="JBHUOX010000011">
    <property type="protein sequence ID" value="MFD3001723.1"/>
    <property type="molecule type" value="Genomic_DNA"/>
</dbReference>
<evidence type="ECO:0000313" key="9">
    <source>
        <dbReference type="Proteomes" id="UP001597641"/>
    </source>
</evidence>
<dbReference type="InterPro" id="IPR002142">
    <property type="entry name" value="Peptidase_S49"/>
</dbReference>
<dbReference type="GO" id="GO:0016787">
    <property type="term" value="F:hydrolase activity"/>
    <property type="evidence" value="ECO:0007669"/>
    <property type="project" value="UniProtKB-KW"/>
</dbReference>
<dbReference type="InterPro" id="IPR047272">
    <property type="entry name" value="S49_SppA_C"/>
</dbReference>
<organism evidence="8 9">
    <name type="scientific">Pontibacter toksunensis</name>
    <dbReference type="NCBI Taxonomy" id="1332631"/>
    <lineage>
        <taxon>Bacteria</taxon>
        <taxon>Pseudomonadati</taxon>
        <taxon>Bacteroidota</taxon>
        <taxon>Cytophagia</taxon>
        <taxon>Cytophagales</taxon>
        <taxon>Hymenobacteraceae</taxon>
        <taxon>Pontibacter</taxon>
    </lineage>
</organism>
<dbReference type="NCBIfam" id="TIGR00705">
    <property type="entry name" value="SppA_67K"/>
    <property type="match status" value="1"/>
</dbReference>
<feature type="domain" description="Peptidase S49" evidence="7">
    <location>
        <begin position="124"/>
        <end position="276"/>
    </location>
</feature>
<feature type="domain" description="Peptidase S49" evidence="7">
    <location>
        <begin position="369"/>
        <end position="521"/>
    </location>
</feature>
<evidence type="ECO:0000313" key="8">
    <source>
        <dbReference type="EMBL" id="MFD3001723.1"/>
    </source>
</evidence>
<keyword evidence="5" id="KW-0720">Serine protease</keyword>
<evidence type="ECO:0000256" key="1">
    <source>
        <dbReference type="ARBA" id="ARBA00004370"/>
    </source>
</evidence>
<keyword evidence="3" id="KW-0645">Protease</keyword>
<dbReference type="PIRSF" id="PIRSF001217">
    <property type="entry name" value="Protease_4_SppA"/>
    <property type="match status" value="1"/>
</dbReference>
<name>A0ABW6BXB2_9BACT</name>
<keyword evidence="9" id="KW-1185">Reference proteome</keyword>
<dbReference type="RefSeq" id="WP_377486118.1">
    <property type="nucleotide sequence ID" value="NZ_JBHUOX010000011.1"/>
</dbReference>
<dbReference type="CDD" id="cd07018">
    <property type="entry name" value="S49_SppA_67K_type"/>
    <property type="match status" value="1"/>
</dbReference>
<evidence type="ECO:0000256" key="2">
    <source>
        <dbReference type="ARBA" id="ARBA00008683"/>
    </source>
</evidence>
<dbReference type="SUPFAM" id="SSF52096">
    <property type="entry name" value="ClpP/crotonase"/>
    <property type="match status" value="2"/>
</dbReference>
<protein>
    <submittedName>
        <fullName evidence="8">Signal peptide peptidase SppA</fullName>
        <ecNumber evidence="8">3.4.21.-</ecNumber>
    </submittedName>
</protein>
<accession>A0ABW6BXB2</accession>
<evidence type="ECO:0000256" key="4">
    <source>
        <dbReference type="ARBA" id="ARBA00022801"/>
    </source>
</evidence>
<dbReference type="CDD" id="cd07023">
    <property type="entry name" value="S49_Sppa_N_C"/>
    <property type="match status" value="1"/>
</dbReference>
<dbReference type="Proteomes" id="UP001597641">
    <property type="component" value="Unassembled WGS sequence"/>
</dbReference>
<evidence type="ECO:0000256" key="5">
    <source>
        <dbReference type="ARBA" id="ARBA00022825"/>
    </source>
</evidence>
<evidence type="ECO:0000256" key="6">
    <source>
        <dbReference type="ARBA" id="ARBA00023136"/>
    </source>
</evidence>
<dbReference type="PANTHER" id="PTHR33209">
    <property type="entry name" value="PROTEASE 4"/>
    <property type="match status" value="1"/>
</dbReference>
<dbReference type="NCBIfam" id="TIGR00706">
    <property type="entry name" value="SppA_dom"/>
    <property type="match status" value="1"/>
</dbReference>
<dbReference type="InterPro" id="IPR047217">
    <property type="entry name" value="S49_SppA_67K_type_N"/>
</dbReference>
<dbReference type="Gene3D" id="3.90.226.10">
    <property type="entry name" value="2-enoyl-CoA Hydratase, Chain A, domain 1"/>
    <property type="match status" value="2"/>
</dbReference>
<dbReference type="InterPro" id="IPR004635">
    <property type="entry name" value="Pept_S49_SppA"/>
</dbReference>
<reference evidence="9" key="1">
    <citation type="journal article" date="2019" name="Int. J. Syst. Evol. Microbiol.">
        <title>The Global Catalogue of Microorganisms (GCM) 10K type strain sequencing project: providing services to taxonomists for standard genome sequencing and annotation.</title>
        <authorList>
            <consortium name="The Broad Institute Genomics Platform"/>
            <consortium name="The Broad Institute Genome Sequencing Center for Infectious Disease"/>
            <person name="Wu L."/>
            <person name="Ma J."/>
        </authorList>
    </citation>
    <scope>NUCLEOTIDE SEQUENCE [LARGE SCALE GENOMIC DNA]</scope>
    <source>
        <strain evidence="9">KCTC 23984</strain>
    </source>
</reference>
<sequence length="587" mass="65426">MLNFLKYVLATLVGLLVFFFISFLLLIGIAAASASSDEVKVAENSVLELKLDKPITERDPENPFAELGFAFGSLSSSDGLDEIKAAIRRAKTDDNVKGIFLNMILVDAGLAKLEEIRNELIDFKESGKFVVSYTDISTEKAYYLASVSDKIYLNPMGTIEFNGMSSELFFFKRLLDKLNIEAQIFKVGTYKSAVEPFFLEQASDANREQLNSFLNSINNYQLQNIAKSRGVDVAELKRVQDNLLVRDPEDAIEHKLITDVGYFDEAVSFMKEKMGIEQDAKLELVQLSKYKKVKDNIEVSTSKNRIAVIYAEGDIVDGEGDEGNIGSRRFMDALRNARMDENVKAVVLRISSPGGSALASDVIWREIQLLKKEKPIIASMSDYAASGGYYIAMGCDTIVAHPNTITGSIGVFGVIPNIQGFLNETLGITVDHVSTGKFADMPTITRPMTEQEQEIVQNQINQIYETFTSKAAEGRDMSQDKLKEYASGRVWSGIEAKQRNLVDMYGGLEEAIAVAAKSANIEDDYRLKTLPARKSFFDELFSDFGAQTKEQSIKAELGELYPYYKLYKKVSNLQGVQARMPYELSIQ</sequence>
<gene>
    <name evidence="8" type="primary">sppA</name>
    <name evidence="8" type="ORF">ACFS7Z_15225</name>
</gene>
<dbReference type="PANTHER" id="PTHR33209:SF1">
    <property type="entry name" value="PEPTIDASE S49 DOMAIN-CONTAINING PROTEIN"/>
    <property type="match status" value="1"/>
</dbReference>
<keyword evidence="6" id="KW-0472">Membrane</keyword>
<evidence type="ECO:0000259" key="7">
    <source>
        <dbReference type="Pfam" id="PF01343"/>
    </source>
</evidence>
<dbReference type="Pfam" id="PF01343">
    <property type="entry name" value="Peptidase_S49"/>
    <property type="match status" value="2"/>
</dbReference>
<comment type="similarity">
    <text evidence="2">Belongs to the peptidase S49 family.</text>
</comment>
<dbReference type="InterPro" id="IPR029045">
    <property type="entry name" value="ClpP/crotonase-like_dom_sf"/>
</dbReference>
<proteinExistence type="inferred from homology"/>
<comment type="subcellular location">
    <subcellularLocation>
        <location evidence="1">Membrane</location>
    </subcellularLocation>
</comment>
<comment type="caution">
    <text evidence="8">The sequence shown here is derived from an EMBL/GenBank/DDBJ whole genome shotgun (WGS) entry which is preliminary data.</text>
</comment>
<dbReference type="InterPro" id="IPR004634">
    <property type="entry name" value="Pept_S49_pIV"/>
</dbReference>